<comment type="caution">
    <text evidence="1">Lacks conserved residue(s) required for the propagation of feature annotation.</text>
</comment>
<feature type="compositionally biased region" description="Polar residues" evidence="2">
    <location>
        <begin position="102"/>
        <end position="123"/>
    </location>
</feature>
<feature type="domain" description="EGF-like" evidence="3">
    <location>
        <begin position="1025"/>
        <end position="1063"/>
    </location>
</feature>
<feature type="disulfide bond" evidence="1">
    <location>
        <begin position="1053"/>
        <end position="1062"/>
    </location>
</feature>
<dbReference type="EMBL" id="KI660240">
    <property type="protein sequence ID" value="ETN76237.1"/>
    <property type="molecule type" value="Genomic_DNA"/>
</dbReference>
<dbReference type="STRING" id="51031.W2T5I7"/>
<dbReference type="PROSITE" id="PS01186">
    <property type="entry name" value="EGF_2"/>
    <property type="match status" value="1"/>
</dbReference>
<reference evidence="5" key="1">
    <citation type="journal article" date="2014" name="Nat. Genet.">
        <title>Genome of the human hookworm Necator americanus.</title>
        <authorList>
            <person name="Tang Y.T."/>
            <person name="Gao X."/>
            <person name="Rosa B.A."/>
            <person name="Abubucker S."/>
            <person name="Hallsworth-Pepin K."/>
            <person name="Martin J."/>
            <person name="Tyagi R."/>
            <person name="Heizer E."/>
            <person name="Zhang X."/>
            <person name="Bhonagiri-Palsikar V."/>
            <person name="Minx P."/>
            <person name="Warren W.C."/>
            <person name="Wang Q."/>
            <person name="Zhan B."/>
            <person name="Hotez P.J."/>
            <person name="Sternberg P.W."/>
            <person name="Dougall A."/>
            <person name="Gaze S.T."/>
            <person name="Mulvenna J."/>
            <person name="Sotillo J."/>
            <person name="Ranganathan S."/>
            <person name="Rabelo E.M."/>
            <person name="Wilson R.K."/>
            <person name="Felgner P.L."/>
            <person name="Bethony J."/>
            <person name="Hawdon J.M."/>
            <person name="Gasser R.B."/>
            <person name="Loukas A."/>
            <person name="Mitreva M."/>
        </authorList>
    </citation>
    <scope>NUCLEOTIDE SEQUENCE [LARGE SCALE GENOMIC DNA]</scope>
</reference>
<dbReference type="InterPro" id="IPR000742">
    <property type="entry name" value="EGF"/>
</dbReference>
<gene>
    <name evidence="4" type="ORF">NECAME_11829</name>
</gene>
<feature type="region of interest" description="Disordered" evidence="2">
    <location>
        <begin position="102"/>
        <end position="135"/>
    </location>
</feature>
<feature type="region of interest" description="Disordered" evidence="2">
    <location>
        <begin position="178"/>
        <end position="198"/>
    </location>
</feature>
<feature type="compositionally biased region" description="Polar residues" evidence="2">
    <location>
        <begin position="663"/>
        <end position="686"/>
    </location>
</feature>
<dbReference type="AlphaFoldDB" id="W2T5I7"/>
<evidence type="ECO:0000313" key="4">
    <source>
        <dbReference type="EMBL" id="ETN76237.1"/>
    </source>
</evidence>
<dbReference type="OrthoDB" id="5845450at2759"/>
<name>W2T5I7_NECAM</name>
<dbReference type="SUPFAM" id="SSF57196">
    <property type="entry name" value="EGF/Laminin"/>
    <property type="match status" value="1"/>
</dbReference>
<keyword evidence="1" id="KW-0245">EGF-like domain</keyword>
<dbReference type="Gene3D" id="2.10.25.10">
    <property type="entry name" value="Laminin"/>
    <property type="match status" value="1"/>
</dbReference>
<sequence>MKSNANLRSNLYGECPCKCSMKCNTNPTFTQTSCQSNKDYHQECTTNEISEEEIRHTTTKRNFCISVKTKKIQVLVIPLQKEVAVPNNRLFTVDINMSVAESETSGDSEANSEGVTHKTTLPTSELPVGNAEGEVDGEFSRNTASVMAMIEHSTSVQRLLSTHSHPVTEATTLLTTVYPDGSSSTTPRTTTPASDVPTSISSTYSLRIHGTRASVETSHYYDGYTDSNPTHPSQFQPRTSGVETTYYHDTKTHPTDGTTTFVEDIGSYSGGSTNVLPITTTAGNDDDSTSTHSLKSQSPAGEYGGFTVSNKNTAHTLTTQRITTTLLHTYKEVPSKMDLNTHQTVAAESSSSNSYATDFEYPISFFSIHSKRTTLTHSNPKGAPATHSSSSHTSNRGVATTTISGAVKSTTSSIHTPELQRTTFTESPNTKDRTLLTTSLLFAGTARGTSSKSDFSATPFSFMSSQGTIQSTISSESSYSASISTTFTSTIPENTKLIHHSSAHDQVHENISDEETTTRATNALTTKNIVTPLTTLSLMTSANKKQVDELPLNTSATISTVEALESVLELSDASDRFTNGTEHPESKTTSYSLTVVPIFSTITEFTERNTEFKNETEHPELRTTFHTSATTSTLGTTGKLTKRHFSELFSTTPPKMMGSMLSITEQQTSQPSSQRHTNSTSTSAPSSKAVFLQVTETTLEDELRTEKSTVGSYTSGITSPEITPNTIFSSTLLRIDGTSFSEDHSRLKTLPHGSRDKTSFTTTISTCTETGRETPRRALEECEKPCPNGYVEGPSYCYGILAINLSTTYRKALGFCQASDNSDLARQTDFLNPEVIRITRELSQHMHISTSRFFINERTFRHRGKLRLVDISATDGSTLTINSTVSANEVVRDVAALCRRAKHCSSLSCELSDFAEFGKEKELIIPRDLTIMNIGETIKVRPTRGRRTKSNDNDLKPGAVAYVTEAVVKRESIAYEIQMKILRALKFPGIQRYRRLVRSAMLWELRRVLESQKDSLVFVKKDGRAPDMCKLQKRNCGQNGKCVTTIDQAYCACDEGFGGTHCEISKVHMSFNGQNESSFMSAGTASVIVLTASETFLMIGKALLLIHIPRMEPDPQASYQEIRSTFLMCAGYLFLFLHHPGLLLLDMYKCTLAWYGTTTFYSLALTTYALEAINAYEVMVVEQRNVWSHNIDEKKSWYYGFTVRFILGNSLRSFSY</sequence>
<feature type="region of interest" description="Disordered" evidence="2">
    <location>
        <begin position="663"/>
        <end position="688"/>
    </location>
</feature>
<accession>W2T5I7</accession>
<evidence type="ECO:0000256" key="1">
    <source>
        <dbReference type="PROSITE-ProRule" id="PRU00076"/>
    </source>
</evidence>
<keyword evidence="1" id="KW-1015">Disulfide bond</keyword>
<dbReference type="CDD" id="cd00054">
    <property type="entry name" value="EGF_CA"/>
    <property type="match status" value="1"/>
</dbReference>
<dbReference type="PROSITE" id="PS00022">
    <property type="entry name" value="EGF_1"/>
    <property type="match status" value="1"/>
</dbReference>
<evidence type="ECO:0000259" key="3">
    <source>
        <dbReference type="PROSITE" id="PS50026"/>
    </source>
</evidence>
<protein>
    <submittedName>
        <fullName evidence="4">EGF-like domain protein</fullName>
    </submittedName>
</protein>
<feature type="compositionally biased region" description="Low complexity" evidence="2">
    <location>
        <begin position="182"/>
        <end position="194"/>
    </location>
</feature>
<dbReference type="KEGG" id="nai:NECAME_11829"/>
<keyword evidence="5" id="KW-1185">Reference proteome</keyword>
<dbReference type="Proteomes" id="UP000053676">
    <property type="component" value="Unassembled WGS sequence"/>
</dbReference>
<proteinExistence type="predicted"/>
<dbReference type="OMA" id="CTETGRE"/>
<organism evidence="4 5">
    <name type="scientific">Necator americanus</name>
    <name type="common">Human hookworm</name>
    <dbReference type="NCBI Taxonomy" id="51031"/>
    <lineage>
        <taxon>Eukaryota</taxon>
        <taxon>Metazoa</taxon>
        <taxon>Ecdysozoa</taxon>
        <taxon>Nematoda</taxon>
        <taxon>Chromadorea</taxon>
        <taxon>Rhabditida</taxon>
        <taxon>Rhabditina</taxon>
        <taxon>Rhabditomorpha</taxon>
        <taxon>Strongyloidea</taxon>
        <taxon>Ancylostomatidae</taxon>
        <taxon>Bunostominae</taxon>
        <taxon>Necator</taxon>
    </lineage>
</organism>
<dbReference type="PROSITE" id="PS50026">
    <property type="entry name" value="EGF_3"/>
    <property type="match status" value="1"/>
</dbReference>
<feature type="region of interest" description="Disordered" evidence="2">
    <location>
        <begin position="376"/>
        <end position="397"/>
    </location>
</feature>
<feature type="region of interest" description="Disordered" evidence="2">
    <location>
        <begin position="282"/>
        <end position="307"/>
    </location>
</feature>
<evidence type="ECO:0000313" key="5">
    <source>
        <dbReference type="Proteomes" id="UP000053676"/>
    </source>
</evidence>
<feature type="compositionally biased region" description="Polar residues" evidence="2">
    <location>
        <begin position="290"/>
        <end position="299"/>
    </location>
</feature>
<evidence type="ECO:0000256" key="2">
    <source>
        <dbReference type="SAM" id="MobiDB-lite"/>
    </source>
</evidence>